<name>F7ZHV6_ROSLO</name>
<organism evidence="1 2">
    <name type="scientific">Roseobacter litoralis (strain ATCC 49566 / DSM 6996 / JCM 21268 / NBRC 15278 / OCh 149)</name>
    <dbReference type="NCBI Taxonomy" id="391595"/>
    <lineage>
        <taxon>Bacteria</taxon>
        <taxon>Pseudomonadati</taxon>
        <taxon>Pseudomonadota</taxon>
        <taxon>Alphaproteobacteria</taxon>
        <taxon>Rhodobacterales</taxon>
        <taxon>Roseobacteraceae</taxon>
        <taxon>Roseobacter</taxon>
    </lineage>
</organism>
<proteinExistence type="predicted"/>
<evidence type="ECO:0000313" key="1">
    <source>
        <dbReference type="EMBL" id="AEI93716.1"/>
    </source>
</evidence>
<dbReference type="Proteomes" id="UP000001353">
    <property type="component" value="Chromosome"/>
</dbReference>
<dbReference type="STRING" id="391595.RLO149_c017240"/>
<dbReference type="KEGG" id="rli:RLO149_c017240"/>
<gene>
    <name evidence="1" type="ordered locus">RLO149_c017240</name>
</gene>
<protein>
    <submittedName>
        <fullName evidence="1">Uncharacterized protein</fullName>
    </submittedName>
</protein>
<evidence type="ECO:0000313" key="2">
    <source>
        <dbReference type="Proteomes" id="UP000001353"/>
    </source>
</evidence>
<sequence>MIFKAGCRRWRGWIALKSARKRVRKHNGLQNATYDLCGKNNRRGNCRTNVCAPKKAVHRHIVSTFRDEASNPARIPFGGKPVTYSFVSRPRHCPECSEGRVSLIL</sequence>
<dbReference type="EMBL" id="CP002623">
    <property type="protein sequence ID" value="AEI93716.1"/>
    <property type="molecule type" value="Genomic_DNA"/>
</dbReference>
<reference evidence="1 2" key="1">
    <citation type="journal article" date="2011" name="BMC Genomics">
        <title>Comparative genome analysis and genome-guided physiological analysis of Roseobacter litoralis.</title>
        <authorList>
            <person name="Kalhoefer D."/>
            <person name="Thole S."/>
            <person name="Voget S."/>
            <person name="Lehmann R."/>
            <person name="Liesegang H."/>
            <person name="Wollher A."/>
            <person name="Daniel R."/>
            <person name="Simon M."/>
            <person name="Brinkhoff T."/>
        </authorList>
    </citation>
    <scope>NUCLEOTIDE SEQUENCE [LARGE SCALE GENOMIC DNA]</scope>
    <source>
        <strain evidence="2">ATCC 49566 / DSM 6996 / JCM 21268 / NBRC 15278 / OCh 149</strain>
    </source>
</reference>
<keyword evidence="2" id="KW-1185">Reference proteome</keyword>
<dbReference type="AlphaFoldDB" id="F7ZHV6"/>
<dbReference type="HOGENOM" id="CLU_2234568_0_0_5"/>
<accession>F7ZHV6</accession>